<gene>
    <name evidence="1" type="ORF">MICH65_0775</name>
</gene>
<dbReference type="Proteomes" id="UP000463983">
    <property type="component" value="Chromosome"/>
</dbReference>
<reference evidence="2" key="1">
    <citation type="journal article" date="2020" name="Microorganisms">
        <title>Complete Genome of a Member of a New Bacterial Lineage in the Microgenomates Group Reveals an Unusual Nucleotide Composition Disparity Between Two Strands of DNA and Limited Metabolic Potential.</title>
        <authorList>
            <person name="Kadnikov V.V."/>
            <person name="Mardanov A.V."/>
            <person name="Beletsky A.V."/>
            <person name="Karnachuk O.V."/>
            <person name="Ravin N.V."/>
        </authorList>
    </citation>
    <scope>NUCLEOTIDE SEQUENCE [LARGE SCALE GENOMIC DNA]</scope>
</reference>
<sequence length="60" mass="6870">MPRGIWTKSIAASYLKIDLVRDRNAAATAVEKWGDSHTAFPNITRSFFDLGIWIFDKLKE</sequence>
<protein>
    <submittedName>
        <fullName evidence="1">Uncharacterized protein</fullName>
    </submittedName>
</protein>
<dbReference type="KEGG" id="caqa:MICH65_0775"/>
<evidence type="ECO:0000313" key="1">
    <source>
        <dbReference type="EMBL" id="QHO63756.1"/>
    </source>
</evidence>
<organism evidence="1 2">
    <name type="scientific">Candidatus Chazhemtobacterium aquaticus</name>
    <dbReference type="NCBI Taxonomy" id="2715735"/>
    <lineage>
        <taxon>Bacteria</taxon>
        <taxon>Candidatus Chazhemtobacteraceae</taxon>
        <taxon>Candidatus Chazhemtobacterium</taxon>
    </lineage>
</organism>
<name>A0A857N6K2_9BACT</name>
<accession>A0A857N6K2</accession>
<proteinExistence type="predicted"/>
<keyword evidence="2" id="KW-1185">Reference proteome</keyword>
<dbReference type="AlphaFoldDB" id="A0A857N6K2"/>
<evidence type="ECO:0000313" key="2">
    <source>
        <dbReference type="Proteomes" id="UP000463983"/>
    </source>
</evidence>
<dbReference type="EMBL" id="CP047901">
    <property type="protein sequence ID" value="QHO63756.1"/>
    <property type="molecule type" value="Genomic_DNA"/>
</dbReference>